<sequence>MSEITRMVVVLSLIAGFCSAALTLANVQLGPKIQEQTDFYVRGPALERLFNKPAKEVLKNKVIIPTETGDVPVFFTREGDKVSALAVEAVGKGGFGGDLKIMVGIDLINERQTGMEVVSHSETPGLGARIEEIAFRRQWNGLPIDEPIAVTADGGIIDSISGASTTSRAAVKGTNEVLDFIRLKKAEILQRIAKL</sequence>
<keyword evidence="2 6" id="KW-0597">Phosphoprotein</keyword>
<evidence type="ECO:0000256" key="5">
    <source>
        <dbReference type="ARBA" id="ARBA00022982"/>
    </source>
</evidence>
<comment type="caution">
    <text evidence="6">Lacks conserved residue(s) required for the propagation of feature annotation.</text>
</comment>
<dbReference type="PANTHER" id="PTHR36118">
    <property type="entry name" value="ION-TRANSLOCATING OXIDOREDUCTASE COMPLEX SUBUNIT G"/>
    <property type="match status" value="1"/>
</dbReference>
<evidence type="ECO:0000259" key="8">
    <source>
        <dbReference type="SMART" id="SM00900"/>
    </source>
</evidence>
<evidence type="ECO:0000256" key="7">
    <source>
        <dbReference type="SAM" id="SignalP"/>
    </source>
</evidence>
<keyword evidence="4 6" id="KW-0288">FMN</keyword>
<gene>
    <name evidence="6" type="primary">rnfG</name>
    <name evidence="9" type="ORF">SAMN02745220_02014</name>
</gene>
<dbReference type="InterPro" id="IPR010209">
    <property type="entry name" value="Ion_transpt_RnfG/RsxG"/>
</dbReference>
<dbReference type="SMART" id="SM00900">
    <property type="entry name" value="FMN_bind"/>
    <property type="match status" value="1"/>
</dbReference>
<protein>
    <recommendedName>
        <fullName evidence="6">Ion-translocating oxidoreductase complex subunit G</fullName>
        <ecNumber evidence="6">7.-.-.-</ecNumber>
    </recommendedName>
    <alternativeName>
        <fullName evidence="6">Rnf electron transport complex subunit G</fullName>
    </alternativeName>
</protein>
<reference evidence="9 10" key="1">
    <citation type="submission" date="2016-12" db="EMBL/GenBank/DDBJ databases">
        <authorList>
            <person name="Song W.-J."/>
            <person name="Kurnit D.M."/>
        </authorList>
    </citation>
    <scope>NUCLEOTIDE SEQUENCE [LARGE SCALE GENOMIC DNA]</scope>
    <source>
        <strain evidence="9 10">DSM 18488</strain>
    </source>
</reference>
<accession>A0A1M7Y654</accession>
<keyword evidence="10" id="KW-1185">Reference proteome</keyword>
<evidence type="ECO:0000256" key="1">
    <source>
        <dbReference type="ARBA" id="ARBA00022448"/>
    </source>
</evidence>
<dbReference type="InterPro" id="IPR007329">
    <property type="entry name" value="FMN-bd"/>
</dbReference>
<feature type="signal peptide" evidence="7">
    <location>
        <begin position="1"/>
        <end position="20"/>
    </location>
</feature>
<dbReference type="HAMAP" id="MF_00479">
    <property type="entry name" value="RsxG_RnfG"/>
    <property type="match status" value="1"/>
</dbReference>
<keyword evidence="6" id="KW-1133">Transmembrane helix</keyword>
<proteinExistence type="inferred from homology"/>
<dbReference type="GO" id="GO:0005886">
    <property type="term" value="C:plasma membrane"/>
    <property type="evidence" value="ECO:0007669"/>
    <property type="project" value="UniProtKB-SubCell"/>
</dbReference>
<comment type="subcellular location">
    <subcellularLocation>
        <location evidence="6">Cell membrane</location>
        <topology evidence="6">Single-pass membrane protein</topology>
    </subcellularLocation>
</comment>
<keyword evidence="6" id="KW-1003">Cell membrane</keyword>
<keyword evidence="6" id="KW-0472">Membrane</keyword>
<keyword evidence="6" id="KW-0812">Transmembrane</keyword>
<dbReference type="Pfam" id="PF04205">
    <property type="entry name" value="FMN_bind"/>
    <property type="match status" value="1"/>
</dbReference>
<dbReference type="PANTHER" id="PTHR36118:SF1">
    <property type="entry name" value="ION-TRANSLOCATING OXIDOREDUCTASE COMPLEX SUBUNIT G"/>
    <property type="match status" value="1"/>
</dbReference>
<keyword evidence="3 6" id="KW-0285">Flavoprotein</keyword>
<dbReference type="EC" id="7.-.-.-" evidence="6"/>
<dbReference type="PIRSF" id="PIRSF006091">
    <property type="entry name" value="E_trnsport_RnfG"/>
    <property type="match status" value="1"/>
</dbReference>
<comment type="similarity">
    <text evidence="6">Belongs to the RnfG family.</text>
</comment>
<feature type="chain" id="PRO_5012816850" description="Ion-translocating oxidoreductase complex subunit G" evidence="7">
    <location>
        <begin position="21"/>
        <end position="195"/>
    </location>
</feature>
<evidence type="ECO:0000313" key="9">
    <source>
        <dbReference type="EMBL" id="SHO47870.1"/>
    </source>
</evidence>
<keyword evidence="5 6" id="KW-0249">Electron transport</keyword>
<dbReference type="GO" id="GO:0010181">
    <property type="term" value="F:FMN binding"/>
    <property type="evidence" value="ECO:0007669"/>
    <property type="project" value="InterPro"/>
</dbReference>
<evidence type="ECO:0000313" key="10">
    <source>
        <dbReference type="Proteomes" id="UP000184603"/>
    </source>
</evidence>
<organism evidence="9 10">
    <name type="scientific">Desulfopila aestuarii DSM 18488</name>
    <dbReference type="NCBI Taxonomy" id="1121416"/>
    <lineage>
        <taxon>Bacteria</taxon>
        <taxon>Pseudomonadati</taxon>
        <taxon>Thermodesulfobacteriota</taxon>
        <taxon>Desulfobulbia</taxon>
        <taxon>Desulfobulbales</taxon>
        <taxon>Desulfocapsaceae</taxon>
        <taxon>Desulfopila</taxon>
    </lineage>
</organism>
<dbReference type="EMBL" id="FRFE01000008">
    <property type="protein sequence ID" value="SHO47870.1"/>
    <property type="molecule type" value="Genomic_DNA"/>
</dbReference>
<evidence type="ECO:0000256" key="6">
    <source>
        <dbReference type="HAMAP-Rule" id="MF_00479"/>
    </source>
</evidence>
<keyword evidence="6" id="KW-1278">Translocase</keyword>
<dbReference type="Proteomes" id="UP000184603">
    <property type="component" value="Unassembled WGS sequence"/>
</dbReference>
<dbReference type="STRING" id="1121416.SAMN02745220_02014"/>
<keyword evidence="7" id="KW-0732">Signal</keyword>
<evidence type="ECO:0000256" key="4">
    <source>
        <dbReference type="ARBA" id="ARBA00022643"/>
    </source>
</evidence>
<comment type="cofactor">
    <cofactor evidence="6">
        <name>FMN</name>
        <dbReference type="ChEBI" id="CHEBI:58210"/>
    </cofactor>
</comment>
<evidence type="ECO:0000256" key="3">
    <source>
        <dbReference type="ARBA" id="ARBA00022630"/>
    </source>
</evidence>
<comment type="function">
    <text evidence="6">Part of a membrane-bound complex that couples electron transfer with translocation of ions across the membrane.</text>
</comment>
<feature type="domain" description="FMN-binding" evidence="8">
    <location>
        <begin position="94"/>
        <end position="181"/>
    </location>
</feature>
<name>A0A1M7Y654_9BACT</name>
<dbReference type="OrthoDB" id="9787579at2"/>
<dbReference type="RefSeq" id="WP_073613317.1">
    <property type="nucleotide sequence ID" value="NZ_FRFE01000008.1"/>
</dbReference>
<comment type="subunit">
    <text evidence="6">The complex is composed of six subunits: RnfA, RnfB, RnfC, RnfD, RnfE and RnfG.</text>
</comment>
<dbReference type="AlphaFoldDB" id="A0A1M7Y654"/>
<dbReference type="GO" id="GO:0009055">
    <property type="term" value="F:electron transfer activity"/>
    <property type="evidence" value="ECO:0007669"/>
    <property type="project" value="InterPro"/>
</dbReference>
<dbReference type="GO" id="GO:0022900">
    <property type="term" value="P:electron transport chain"/>
    <property type="evidence" value="ECO:0007669"/>
    <property type="project" value="UniProtKB-UniRule"/>
</dbReference>
<evidence type="ECO:0000256" key="2">
    <source>
        <dbReference type="ARBA" id="ARBA00022553"/>
    </source>
</evidence>
<keyword evidence="1 6" id="KW-0813">Transport</keyword>